<name>A0A3P7JWL0_STRVU</name>
<gene>
    <name evidence="1" type="ORF">SVUK_LOCUS18282</name>
</gene>
<evidence type="ECO:0000313" key="2">
    <source>
        <dbReference type="Proteomes" id="UP000270094"/>
    </source>
</evidence>
<organism evidence="1 2">
    <name type="scientific">Strongylus vulgaris</name>
    <name type="common">Blood worm</name>
    <dbReference type="NCBI Taxonomy" id="40348"/>
    <lineage>
        <taxon>Eukaryota</taxon>
        <taxon>Metazoa</taxon>
        <taxon>Ecdysozoa</taxon>
        <taxon>Nematoda</taxon>
        <taxon>Chromadorea</taxon>
        <taxon>Rhabditida</taxon>
        <taxon>Rhabditina</taxon>
        <taxon>Rhabditomorpha</taxon>
        <taxon>Strongyloidea</taxon>
        <taxon>Strongylidae</taxon>
        <taxon>Strongylus</taxon>
    </lineage>
</organism>
<proteinExistence type="predicted"/>
<protein>
    <submittedName>
        <fullName evidence="1">Uncharacterized protein</fullName>
    </submittedName>
</protein>
<reference evidence="1 2" key="1">
    <citation type="submission" date="2018-11" db="EMBL/GenBank/DDBJ databases">
        <authorList>
            <consortium name="Pathogen Informatics"/>
        </authorList>
    </citation>
    <scope>NUCLEOTIDE SEQUENCE [LARGE SCALE GENOMIC DNA]</scope>
</reference>
<keyword evidence="2" id="KW-1185">Reference proteome</keyword>
<sequence length="46" mass="4945">MKAANNEKIFVEKAFVQRMQSASIVGMVPTVGAPTLAITRAHAMEV</sequence>
<dbReference type="AlphaFoldDB" id="A0A3P7JWL0"/>
<evidence type="ECO:0000313" key="1">
    <source>
        <dbReference type="EMBL" id="VDM83284.1"/>
    </source>
</evidence>
<dbReference type="Proteomes" id="UP000270094">
    <property type="component" value="Unassembled WGS sequence"/>
</dbReference>
<accession>A0A3P7JWL0</accession>
<dbReference type="EMBL" id="UYYB01122136">
    <property type="protein sequence ID" value="VDM83284.1"/>
    <property type="molecule type" value="Genomic_DNA"/>
</dbReference>